<evidence type="ECO:0000313" key="1">
    <source>
        <dbReference type="EMBL" id="QLJ12728.1"/>
    </source>
</evidence>
<proteinExistence type="predicted"/>
<protein>
    <submittedName>
        <fullName evidence="1">Uncharacterized protein</fullName>
    </submittedName>
</protein>
<dbReference type="AlphaFoldDB" id="A0A7D5VWE2"/>
<organism evidence="1 2">
    <name type="scientific">Pseudomonas putida</name>
    <name type="common">Arthrobacter siderocapsulatus</name>
    <dbReference type="NCBI Taxonomy" id="303"/>
    <lineage>
        <taxon>Bacteria</taxon>
        <taxon>Pseudomonadati</taxon>
        <taxon>Pseudomonadota</taxon>
        <taxon>Gammaproteobacteria</taxon>
        <taxon>Pseudomonadales</taxon>
        <taxon>Pseudomonadaceae</taxon>
        <taxon>Pseudomonas</taxon>
    </lineage>
</organism>
<sequence length="90" mass="10253">METFTLARLPHPGLARWSRKMKVKIKSFDVDMDVKNSGVEFQVHSPDGKEFLGDLIIKKSGLVWCKGKTRAENGITLKWKDFIKMVESGD</sequence>
<evidence type="ECO:0000313" key="2">
    <source>
        <dbReference type="Proteomes" id="UP000510934"/>
    </source>
</evidence>
<name>A0A7D5VWE2_PSEPU</name>
<gene>
    <name evidence="1" type="ORF">H0H12_20050</name>
</gene>
<reference evidence="1 2" key="1">
    <citation type="journal article" date="2009" name="Mikrobiologiia">
        <title>[Phenanthren biodegradation and interaction of Pseudomonas putida BS3701 and Burkholderia sp.BS3702 in plant rhizosphere].</title>
        <authorList>
            <person name="Ovchinnikova A.A."/>
            <person name="Vetrova A.A."/>
            <person name="Filonov A.E."/>
            <person name="Boronin A.M."/>
        </authorList>
    </citation>
    <scope>NUCLEOTIDE SEQUENCE [LARGE SCALE GENOMIC DNA]</scope>
    <source>
        <strain evidence="1 2">BS3701</strain>
    </source>
</reference>
<dbReference type="EMBL" id="CP059052">
    <property type="protein sequence ID" value="QLJ12728.1"/>
    <property type="molecule type" value="Genomic_DNA"/>
</dbReference>
<dbReference type="Proteomes" id="UP000510934">
    <property type="component" value="Chromosome"/>
</dbReference>
<dbReference type="RefSeq" id="WP_180688553.1">
    <property type="nucleotide sequence ID" value="NZ_CP059052.1"/>
</dbReference>
<accession>A0A7D5VWE2</accession>